<proteinExistence type="predicted"/>
<dbReference type="AlphaFoldDB" id="A0A482J282"/>
<dbReference type="OrthoDB" id="9135112at2"/>
<dbReference type="Proteomes" id="UP000253772">
    <property type="component" value="Chromosome c2"/>
</dbReference>
<evidence type="ECO:0000313" key="1">
    <source>
        <dbReference type="EMBL" id="QBP14043.1"/>
    </source>
</evidence>
<organism evidence="1 2">
    <name type="scientific">Cupriavidus metallidurans</name>
    <dbReference type="NCBI Taxonomy" id="119219"/>
    <lineage>
        <taxon>Bacteria</taxon>
        <taxon>Pseudomonadati</taxon>
        <taxon>Pseudomonadota</taxon>
        <taxon>Betaproteobacteria</taxon>
        <taxon>Burkholderiales</taxon>
        <taxon>Burkholderiaceae</taxon>
        <taxon>Cupriavidus</taxon>
    </lineage>
</organism>
<dbReference type="EMBL" id="CP037901">
    <property type="protein sequence ID" value="QBP14043.1"/>
    <property type="molecule type" value="Genomic_DNA"/>
</dbReference>
<reference evidence="1 2" key="1">
    <citation type="submission" date="2019-03" db="EMBL/GenBank/DDBJ databases">
        <title>Comparative insights into the high quality Complete genome sequence of highly metal resistant Cupriavidus metallidurans strain BS1 isolated from a gold-copper mine.</title>
        <authorList>
            <person name="Mazhar H.S."/>
            <person name="Rensing C."/>
        </authorList>
    </citation>
    <scope>NUCLEOTIDE SEQUENCE [LARGE SCALE GENOMIC DNA]</scope>
    <source>
        <strain evidence="1 2">BS1</strain>
    </source>
</reference>
<protein>
    <submittedName>
        <fullName evidence="1">Uncharacterized protein</fullName>
    </submittedName>
</protein>
<name>A0A482J282_9BURK</name>
<gene>
    <name evidence="1" type="ORF">DDF84_031445</name>
</gene>
<accession>A0A482J282</accession>
<dbReference type="RefSeq" id="WP_017512220.1">
    <property type="nucleotide sequence ID" value="NZ_CP037901.1"/>
</dbReference>
<evidence type="ECO:0000313" key="2">
    <source>
        <dbReference type="Proteomes" id="UP000253772"/>
    </source>
</evidence>
<sequence length="211" mass="23490">MTIKNPQGRPDVEEVLLQFAAEQALPTASQLNQYIEAYPEFKSELIDFAASLINDKFYVEAPDTEEAETIAKRAVSRFHNLRFASEKDRNAEASSIRQVVNPFAPLSREQFGALVDLLGIPKKVVAKLRDRRIKFATIPQGLIALLAHHLEVSVDVVSQHLQAKPQMARLASSSLISKEPNHLESFDEALRIEGASSIEIAALRERFADNA</sequence>